<organism evidence="15 16">
    <name type="scientific">Abyssalbus ytuae</name>
    <dbReference type="NCBI Taxonomy" id="2926907"/>
    <lineage>
        <taxon>Bacteria</taxon>
        <taxon>Pseudomonadati</taxon>
        <taxon>Bacteroidota</taxon>
        <taxon>Flavobacteriia</taxon>
        <taxon>Flavobacteriales</taxon>
        <taxon>Flavobacteriaceae</taxon>
        <taxon>Abyssalbus</taxon>
    </lineage>
</organism>
<feature type="signal peptide" evidence="12">
    <location>
        <begin position="1"/>
        <end position="18"/>
    </location>
</feature>
<dbReference type="AlphaFoldDB" id="A0A9E7CU08"/>
<evidence type="ECO:0000256" key="4">
    <source>
        <dbReference type="ARBA" id="ARBA00022692"/>
    </source>
</evidence>
<dbReference type="Proteomes" id="UP000831290">
    <property type="component" value="Chromosome"/>
</dbReference>
<dbReference type="InterPro" id="IPR039426">
    <property type="entry name" value="TonB-dep_rcpt-like"/>
</dbReference>
<dbReference type="SUPFAM" id="SSF56935">
    <property type="entry name" value="Porins"/>
    <property type="match status" value="1"/>
</dbReference>
<dbReference type="InterPro" id="IPR012910">
    <property type="entry name" value="Plug_dom"/>
</dbReference>
<dbReference type="InterPro" id="IPR000531">
    <property type="entry name" value="Beta-barrel_TonB"/>
</dbReference>
<evidence type="ECO:0000313" key="15">
    <source>
        <dbReference type="EMBL" id="UOB19151.1"/>
    </source>
</evidence>
<dbReference type="Gene3D" id="2.170.130.10">
    <property type="entry name" value="TonB-dependent receptor, plug domain"/>
    <property type="match status" value="1"/>
</dbReference>
<evidence type="ECO:0000313" key="16">
    <source>
        <dbReference type="Proteomes" id="UP000831290"/>
    </source>
</evidence>
<dbReference type="Pfam" id="PF00593">
    <property type="entry name" value="TonB_dep_Rec_b-barrel"/>
    <property type="match status" value="1"/>
</dbReference>
<dbReference type="InterPro" id="IPR037066">
    <property type="entry name" value="Plug_dom_sf"/>
</dbReference>
<dbReference type="CDD" id="cd01347">
    <property type="entry name" value="ligand_gated_channel"/>
    <property type="match status" value="1"/>
</dbReference>
<dbReference type="GO" id="GO:0009279">
    <property type="term" value="C:cell outer membrane"/>
    <property type="evidence" value="ECO:0007669"/>
    <property type="project" value="UniProtKB-SubCell"/>
</dbReference>
<dbReference type="PROSITE" id="PS52016">
    <property type="entry name" value="TONB_DEPENDENT_REC_3"/>
    <property type="match status" value="1"/>
</dbReference>
<feature type="domain" description="TonB-dependent receptor plug" evidence="14">
    <location>
        <begin position="113"/>
        <end position="219"/>
    </location>
</feature>
<evidence type="ECO:0000256" key="9">
    <source>
        <dbReference type="ARBA" id="ARBA00023237"/>
    </source>
</evidence>
<dbReference type="PANTHER" id="PTHR30069:SF29">
    <property type="entry name" value="HEMOGLOBIN AND HEMOGLOBIN-HAPTOGLOBIN-BINDING PROTEIN 1-RELATED"/>
    <property type="match status" value="1"/>
</dbReference>
<gene>
    <name evidence="15" type="ORF">MQE35_07595</name>
</gene>
<dbReference type="RefSeq" id="WP_255845768.1">
    <property type="nucleotide sequence ID" value="NZ_CP094358.1"/>
</dbReference>
<evidence type="ECO:0000256" key="3">
    <source>
        <dbReference type="ARBA" id="ARBA00022452"/>
    </source>
</evidence>
<keyword evidence="8 15" id="KW-0675">Receptor</keyword>
<dbReference type="Gene3D" id="2.40.170.20">
    <property type="entry name" value="TonB-dependent receptor, beta-barrel domain"/>
    <property type="match status" value="1"/>
</dbReference>
<dbReference type="GO" id="GO:0044718">
    <property type="term" value="P:siderophore transmembrane transport"/>
    <property type="evidence" value="ECO:0007669"/>
    <property type="project" value="TreeGrafter"/>
</dbReference>
<evidence type="ECO:0000256" key="7">
    <source>
        <dbReference type="ARBA" id="ARBA00023136"/>
    </source>
</evidence>
<comment type="subcellular location">
    <subcellularLocation>
        <location evidence="1 10">Cell outer membrane</location>
        <topology evidence="1 10">Multi-pass membrane protein</topology>
    </subcellularLocation>
</comment>
<dbReference type="PANTHER" id="PTHR30069">
    <property type="entry name" value="TONB-DEPENDENT OUTER MEMBRANE RECEPTOR"/>
    <property type="match status" value="1"/>
</dbReference>
<evidence type="ECO:0000256" key="2">
    <source>
        <dbReference type="ARBA" id="ARBA00022448"/>
    </source>
</evidence>
<keyword evidence="5 12" id="KW-0732">Signal</keyword>
<dbReference type="InterPro" id="IPR036942">
    <property type="entry name" value="Beta-barrel_TonB_sf"/>
</dbReference>
<keyword evidence="6 11" id="KW-0798">TonB box</keyword>
<evidence type="ECO:0000256" key="5">
    <source>
        <dbReference type="ARBA" id="ARBA00022729"/>
    </source>
</evidence>
<dbReference type="KEGG" id="fbm:MQE35_07595"/>
<sequence>MKLYFFFFFIFFSCLLKAQTITVQDKETGTPVKNVTAYNSDKSVYEISDEHGKIDISSFKNHEIIVFRHLTFITKRLIKSQILRNNLIVVLEPTSEELEEIVLSATKWKQKPKEVYQKVSSIVKEDVILANPQTSADMLQQTGQIFVQKSQLGGGSPMIRGFSTNRLLISVDGIRMNNAIFRGGNIQNVISIDPLAVDKTEILFGPGALIYGSDAIGGVMNFYTESPAFSADNLLEFNGRSIVRYSTANNEKTANLQFRVARQKWASLTNITYSGFGDLKMGKYGPDEYLRREFVKTGNGEDIIVKNNDPRVQKPTGYNQINFLQKIKYKPGEAWNYTAGLYYSTTSNYSRYDRLVRYRGDNLRSAEWYYGPQKWFMGNLQVANQSKNIFFDKVKFTNAYQFFEESRNDRNFNDDYLFTTKEKVRAFSSNIDLEKNISRRFKVFYGIEYVYNHVNSKGKQINIQTHLEEKTASRYPDGSSWQSLAAYINVENKPSNKLTFTSGVRYNHFFIDADFKENNEFYHFPFNKARVRTGALTGSTGVNWQPNNVLQWRFNLSTAFRAPNIDDIGKIFDSEPGKVVVPNPSLKPEYAYNGEAGVKFNFNDKVILDFATYYTHLTNSLVRRPFSFNGMNEIMYNGELSEVQSIQNAAQARVHGFEGNAKVNISRNLSLKSSLSYVNGKEELDSGEETPVRHASPMFGSTHLIWDNSKVTFDFFADYNGELSFYQLAPSEREKDYIYATDENGNPYSPAWYTLNLRSKYTFSHKLELTAAIENITNQRYRPYSSGIVAPGTNIITSLIYNF</sequence>
<evidence type="ECO:0000256" key="6">
    <source>
        <dbReference type="ARBA" id="ARBA00023077"/>
    </source>
</evidence>
<evidence type="ECO:0000259" key="13">
    <source>
        <dbReference type="Pfam" id="PF00593"/>
    </source>
</evidence>
<evidence type="ECO:0000259" key="14">
    <source>
        <dbReference type="Pfam" id="PF07715"/>
    </source>
</evidence>
<protein>
    <submittedName>
        <fullName evidence="15">TonB-dependent receptor</fullName>
    </submittedName>
</protein>
<evidence type="ECO:0000256" key="12">
    <source>
        <dbReference type="SAM" id="SignalP"/>
    </source>
</evidence>
<feature type="chain" id="PRO_5039133158" evidence="12">
    <location>
        <begin position="19"/>
        <end position="803"/>
    </location>
</feature>
<keyword evidence="7 10" id="KW-0472">Membrane</keyword>
<proteinExistence type="inferred from homology"/>
<dbReference type="Pfam" id="PF07715">
    <property type="entry name" value="Plug"/>
    <property type="match status" value="1"/>
</dbReference>
<evidence type="ECO:0000256" key="10">
    <source>
        <dbReference type="PROSITE-ProRule" id="PRU01360"/>
    </source>
</evidence>
<name>A0A9E7CU08_9FLAO</name>
<comment type="similarity">
    <text evidence="10 11">Belongs to the TonB-dependent receptor family.</text>
</comment>
<evidence type="ECO:0000256" key="1">
    <source>
        <dbReference type="ARBA" id="ARBA00004571"/>
    </source>
</evidence>
<accession>A0A9E7CU08</accession>
<dbReference type="EMBL" id="CP094358">
    <property type="protein sequence ID" value="UOB19151.1"/>
    <property type="molecule type" value="Genomic_DNA"/>
</dbReference>
<evidence type="ECO:0000256" key="11">
    <source>
        <dbReference type="RuleBase" id="RU003357"/>
    </source>
</evidence>
<reference evidence="15" key="1">
    <citation type="submission" date="2022-03" db="EMBL/GenBank/DDBJ databases">
        <title>Description of Abyssus ytuae gen. nov., sp. nov., a novel member of the family Flavobacteriaceae isolated from the sediment of Mariana Trench.</title>
        <authorList>
            <person name="Zhang J."/>
            <person name="Xu X."/>
        </authorList>
    </citation>
    <scope>NUCLEOTIDE SEQUENCE</scope>
    <source>
        <strain evidence="15">MT3330</strain>
    </source>
</reference>
<keyword evidence="9 10" id="KW-0998">Cell outer membrane</keyword>
<feature type="domain" description="TonB-dependent receptor-like beta-barrel" evidence="13">
    <location>
        <begin position="336"/>
        <end position="776"/>
    </location>
</feature>
<keyword evidence="16" id="KW-1185">Reference proteome</keyword>
<keyword evidence="2 10" id="KW-0813">Transport</keyword>
<keyword evidence="4 10" id="KW-0812">Transmembrane</keyword>
<dbReference type="GO" id="GO:0015344">
    <property type="term" value="F:siderophore uptake transmembrane transporter activity"/>
    <property type="evidence" value="ECO:0007669"/>
    <property type="project" value="TreeGrafter"/>
</dbReference>
<evidence type="ECO:0000256" key="8">
    <source>
        <dbReference type="ARBA" id="ARBA00023170"/>
    </source>
</evidence>
<keyword evidence="3 10" id="KW-1134">Transmembrane beta strand</keyword>